<proteinExistence type="inferred from homology"/>
<sequence length="370" mass="38446">MHAMSTTADTATELAGWLRLQHLPGVGPVAARALLARFGLPPQIFAAPFDALREVVPASVARAIVQPPKPVANSQLALTLQWLQQPGNAVLTLADAAYPPLLLEIADPPPLLYVRGRVELLSRPSVAIIGSRNASAQGMQNAAAFAHALSAAGLSIISGLALGIDTHAHEGGLRGVGATVAVIGTGADLVYPRRNFDLAQRIAEQGCIVSEYALGLPAMPANFPRRNRLISGLARGVLVIEAAAHSGSLITARLAGEQGRDVFALPGSIHATLAKGCHALIKQGAKLVESTDDVLQELRWLGCVPGVPSVRPAVQEETPLLAALGHDPLDADTLAARSGLAMGALMGELLALELAGLLERLPGGLFQRCK</sequence>
<dbReference type="Pfam" id="PF17782">
    <property type="entry name" value="WHD_DprA"/>
    <property type="match status" value="1"/>
</dbReference>
<dbReference type="PANTHER" id="PTHR43022:SF1">
    <property type="entry name" value="PROTEIN SMF"/>
    <property type="match status" value="1"/>
</dbReference>
<evidence type="ECO:0000313" key="4">
    <source>
        <dbReference type="EMBL" id="OFJ48454.1"/>
    </source>
</evidence>
<dbReference type="InterPro" id="IPR036388">
    <property type="entry name" value="WH-like_DNA-bd_sf"/>
</dbReference>
<dbReference type="PANTHER" id="PTHR43022">
    <property type="entry name" value="PROTEIN SMF"/>
    <property type="match status" value="1"/>
</dbReference>
<name>A0A1E8PS01_9BURK</name>
<dbReference type="Pfam" id="PF02481">
    <property type="entry name" value="DNA_processg_A"/>
    <property type="match status" value="1"/>
</dbReference>
<comment type="caution">
    <text evidence="4">The sequence shown here is derived from an EMBL/GenBank/DDBJ whole genome shotgun (WGS) entry which is preliminary data.</text>
</comment>
<dbReference type="InterPro" id="IPR057666">
    <property type="entry name" value="DrpA_SLOG"/>
</dbReference>
<dbReference type="InterPro" id="IPR003488">
    <property type="entry name" value="DprA"/>
</dbReference>
<organism evidence="4 5">
    <name type="scientific">Janthinobacterium lividum</name>
    <dbReference type="NCBI Taxonomy" id="29581"/>
    <lineage>
        <taxon>Bacteria</taxon>
        <taxon>Pseudomonadati</taxon>
        <taxon>Pseudomonadota</taxon>
        <taxon>Betaproteobacteria</taxon>
        <taxon>Burkholderiales</taxon>
        <taxon>Oxalobacteraceae</taxon>
        <taxon>Janthinobacterium</taxon>
    </lineage>
</organism>
<feature type="domain" description="Smf/DprA SLOG" evidence="2">
    <location>
        <begin position="90"/>
        <end position="298"/>
    </location>
</feature>
<dbReference type="Proteomes" id="UP000092634">
    <property type="component" value="Unassembled WGS sequence"/>
</dbReference>
<feature type="domain" description="DprA winged helix" evidence="3">
    <location>
        <begin position="309"/>
        <end position="364"/>
    </location>
</feature>
<evidence type="ECO:0000256" key="1">
    <source>
        <dbReference type="ARBA" id="ARBA00006525"/>
    </source>
</evidence>
<evidence type="ECO:0000313" key="5">
    <source>
        <dbReference type="Proteomes" id="UP000092634"/>
    </source>
</evidence>
<protein>
    <submittedName>
        <fullName evidence="4">DNA protecting protein DprA</fullName>
    </submittedName>
</protein>
<evidence type="ECO:0000259" key="3">
    <source>
        <dbReference type="Pfam" id="PF17782"/>
    </source>
</evidence>
<reference evidence="4 5" key="1">
    <citation type="submission" date="2016-10" db="EMBL/GenBank/DDBJ databases">
        <title>Updated version of Genome Assembly of Janthinobacterium lividum ERGS5:01.</title>
        <authorList>
            <person name="Kumar R."/>
            <person name="Acharya V."/>
            <person name="Singh D."/>
        </authorList>
    </citation>
    <scope>NUCLEOTIDE SEQUENCE [LARGE SCALE GENOMIC DNA]</scope>
    <source>
        <strain evidence="4 5">ERGS5:01</strain>
    </source>
</reference>
<dbReference type="SUPFAM" id="SSF47781">
    <property type="entry name" value="RuvA domain 2-like"/>
    <property type="match status" value="1"/>
</dbReference>
<dbReference type="NCBIfam" id="TIGR00732">
    <property type="entry name" value="dprA"/>
    <property type="match status" value="1"/>
</dbReference>
<dbReference type="SUPFAM" id="SSF102405">
    <property type="entry name" value="MCP/YpsA-like"/>
    <property type="match status" value="1"/>
</dbReference>
<gene>
    <name evidence="4" type="ORF">BA896_005415</name>
</gene>
<dbReference type="EMBL" id="MAQB02000001">
    <property type="protein sequence ID" value="OFJ48454.1"/>
    <property type="molecule type" value="Genomic_DNA"/>
</dbReference>
<comment type="similarity">
    <text evidence="1">Belongs to the DprA/Smf family.</text>
</comment>
<dbReference type="Gene3D" id="1.10.10.10">
    <property type="entry name" value="Winged helix-like DNA-binding domain superfamily/Winged helix DNA-binding domain"/>
    <property type="match status" value="1"/>
</dbReference>
<dbReference type="Gene3D" id="3.40.50.450">
    <property type="match status" value="1"/>
</dbReference>
<dbReference type="AlphaFoldDB" id="A0A1E8PS01"/>
<dbReference type="InterPro" id="IPR010994">
    <property type="entry name" value="RuvA_2-like"/>
</dbReference>
<accession>A0A1E8PS01</accession>
<dbReference type="InterPro" id="IPR041614">
    <property type="entry name" value="DprA_WH"/>
</dbReference>
<dbReference type="GO" id="GO:0009294">
    <property type="term" value="P:DNA-mediated transformation"/>
    <property type="evidence" value="ECO:0007669"/>
    <property type="project" value="InterPro"/>
</dbReference>
<evidence type="ECO:0000259" key="2">
    <source>
        <dbReference type="Pfam" id="PF02481"/>
    </source>
</evidence>